<protein>
    <submittedName>
        <fullName evidence="1">YcjX family protein</fullName>
    </submittedName>
</protein>
<dbReference type="PIRSF" id="PIRSF019381">
    <property type="entry name" value="YcjX"/>
    <property type="match status" value="1"/>
</dbReference>
<dbReference type="PANTHER" id="PTHR38605">
    <property type="entry name" value="ATPASE-RELATED"/>
    <property type="match status" value="1"/>
</dbReference>
<dbReference type="AlphaFoldDB" id="A0A431VLR0"/>
<accession>A0A431VLR0</accession>
<dbReference type="InterPro" id="IPR007413">
    <property type="entry name" value="YcjX-like"/>
</dbReference>
<organism evidence="1 2">
    <name type="scientific">Azospirillum griseum</name>
    <dbReference type="NCBI Taxonomy" id="2496639"/>
    <lineage>
        <taxon>Bacteria</taxon>
        <taxon>Pseudomonadati</taxon>
        <taxon>Pseudomonadota</taxon>
        <taxon>Alphaproteobacteria</taxon>
        <taxon>Rhodospirillales</taxon>
        <taxon>Azospirillaceae</taxon>
        <taxon>Azospirillum</taxon>
    </lineage>
</organism>
<gene>
    <name evidence="1" type="ORF">EJ903_05970</name>
</gene>
<dbReference type="OrthoDB" id="9777645at2"/>
<reference evidence="1 2" key="1">
    <citation type="submission" date="2018-12" db="EMBL/GenBank/DDBJ databases">
        <authorList>
            <person name="Yang Y."/>
        </authorList>
    </citation>
    <scope>NUCLEOTIDE SEQUENCE [LARGE SCALE GENOMIC DNA]</scope>
    <source>
        <strain evidence="1 2">L-25-5w-1</strain>
    </source>
</reference>
<evidence type="ECO:0000313" key="2">
    <source>
        <dbReference type="Proteomes" id="UP000277007"/>
    </source>
</evidence>
<sequence length="458" mass="50667">MRFPDLTGVFDVGTLLETNVRLGVTGLRRAGKTVFVTALVDNLLKAGRLPFLDVVSSGRFQASRLRPQPDPDVPRFDVEGHLAALAGPEPRWPDTTKGIGQLRVSIRYQPGSALLRTVQPVATLNLDIVDYPGEWLLDLPLLRLSFAEWSGLTLDLAQQAPRDGLSALWRHWLADIDPTAPAEETAARQGAALYTDYLHACRRADTLLSLIQPGRFVEPGDMKDAPLLTFCPLSGGLGGRGSLWELMENRYEAYKTNVVRRFFTDHFARLDRQIVLIDVLGALNAGPYGMADMKRALELSLEPFRHGASGWFDWLFGSKIDRVLFAATKADHIAAHQHAHLRGLLDQLVGNARSAIRFDGAAVETMAIAAVKCTESVTTEHEGRQLRCVRGTPVGRDRPTVLFPGEIPDNADAFPPGREHPYNFLPFRPPADLGRDPRGLPHIRLDQALQFLLGDYLE</sequence>
<keyword evidence="2" id="KW-1185">Reference proteome</keyword>
<name>A0A431VLR0_9PROT</name>
<comment type="caution">
    <text evidence="1">The sequence shown here is derived from an EMBL/GenBank/DDBJ whole genome shotgun (WGS) entry which is preliminary data.</text>
</comment>
<dbReference type="Pfam" id="PF04317">
    <property type="entry name" value="DUF463"/>
    <property type="match status" value="1"/>
</dbReference>
<dbReference type="EMBL" id="RXMA01000004">
    <property type="protein sequence ID" value="RTR22376.1"/>
    <property type="molecule type" value="Genomic_DNA"/>
</dbReference>
<dbReference type="RefSeq" id="WP_126613103.1">
    <property type="nucleotide sequence ID" value="NZ_JBHUCY010000053.1"/>
</dbReference>
<evidence type="ECO:0000313" key="1">
    <source>
        <dbReference type="EMBL" id="RTR22376.1"/>
    </source>
</evidence>
<dbReference type="Proteomes" id="UP000277007">
    <property type="component" value="Unassembled WGS sequence"/>
</dbReference>
<proteinExistence type="predicted"/>
<dbReference type="PANTHER" id="PTHR38605:SF1">
    <property type="entry name" value="ATPASE"/>
    <property type="match status" value="1"/>
</dbReference>